<feature type="transmembrane region" description="Helical" evidence="1">
    <location>
        <begin position="57"/>
        <end position="78"/>
    </location>
</feature>
<sequence length="375" mass="43127">MDEKSSTVNLNTNKNSFEIEVKDDNNKEQTIDTLIEPTIAVNIDEPVKSSPTIAIRLVGIFYILLAAFIFTTSIFIAKELKVDVLDALIPCYILHSTILLIYTKLIKHYLLYQKSKKQEIFVLFINVFFSTTGIFTFYFAYRYLPLPDLITIRYTQVIWTAIIITILYREKPSIPMIVAILLTTIGVIFVAQPNFLFNKISNKDKTSISNDYYQRLKGLLIALYSSIALSIMIISNKHLLTKYKTKNSLIMLQYAIVTLCVLIGKVFYKYNFFIDDIQAFKNDFFNWKYLCASLICLLHILAIVLTQKAVKREHPSIFTIVQSSNILFSILLQNIFSSMKSNLLSIVGSMLVLTSIFEDALNFPFKQEKLPNKKK</sequence>
<organism evidence="3 4">
    <name type="scientific">Rotaria sordida</name>
    <dbReference type="NCBI Taxonomy" id="392033"/>
    <lineage>
        <taxon>Eukaryota</taxon>
        <taxon>Metazoa</taxon>
        <taxon>Spiralia</taxon>
        <taxon>Gnathifera</taxon>
        <taxon>Rotifera</taxon>
        <taxon>Eurotatoria</taxon>
        <taxon>Bdelloidea</taxon>
        <taxon>Philodinida</taxon>
        <taxon>Philodinidae</taxon>
        <taxon>Rotaria</taxon>
    </lineage>
</organism>
<proteinExistence type="predicted"/>
<feature type="domain" description="EamA" evidence="2">
    <location>
        <begin position="217"/>
        <end position="357"/>
    </location>
</feature>
<evidence type="ECO:0000313" key="3">
    <source>
        <dbReference type="EMBL" id="CAF1224339.1"/>
    </source>
</evidence>
<name>A0A814Y409_9BILA</name>
<gene>
    <name evidence="3" type="ORF">JXQ802_LOCUS25601</name>
</gene>
<feature type="transmembrane region" description="Helical" evidence="1">
    <location>
        <begin position="175"/>
        <end position="196"/>
    </location>
</feature>
<dbReference type="AlphaFoldDB" id="A0A814Y409"/>
<dbReference type="PANTHER" id="PTHR22911:SF137">
    <property type="entry name" value="SOLUTE CARRIER FAMILY 35 MEMBER G2-RELATED"/>
    <property type="match status" value="1"/>
</dbReference>
<dbReference type="EMBL" id="CAJNOL010000868">
    <property type="protein sequence ID" value="CAF1224339.1"/>
    <property type="molecule type" value="Genomic_DNA"/>
</dbReference>
<evidence type="ECO:0000313" key="4">
    <source>
        <dbReference type="Proteomes" id="UP000663870"/>
    </source>
</evidence>
<feature type="transmembrane region" description="Helical" evidence="1">
    <location>
        <begin position="216"/>
        <end position="236"/>
    </location>
</feature>
<dbReference type="PANTHER" id="PTHR22911">
    <property type="entry name" value="ACYL-MALONYL CONDENSING ENZYME-RELATED"/>
    <property type="match status" value="1"/>
</dbReference>
<dbReference type="SUPFAM" id="SSF103481">
    <property type="entry name" value="Multidrug resistance efflux transporter EmrE"/>
    <property type="match status" value="1"/>
</dbReference>
<dbReference type="InterPro" id="IPR037185">
    <property type="entry name" value="EmrE-like"/>
</dbReference>
<feature type="transmembrane region" description="Helical" evidence="1">
    <location>
        <begin position="342"/>
        <end position="365"/>
    </location>
</feature>
<keyword evidence="1" id="KW-0812">Transmembrane</keyword>
<dbReference type="Proteomes" id="UP000663870">
    <property type="component" value="Unassembled WGS sequence"/>
</dbReference>
<feature type="transmembrane region" description="Helical" evidence="1">
    <location>
        <begin position="287"/>
        <end position="305"/>
    </location>
</feature>
<comment type="caution">
    <text evidence="3">The sequence shown here is derived from an EMBL/GenBank/DDBJ whole genome shotgun (WGS) entry which is preliminary data.</text>
</comment>
<reference evidence="3" key="1">
    <citation type="submission" date="2021-02" db="EMBL/GenBank/DDBJ databases">
        <authorList>
            <person name="Nowell W R."/>
        </authorList>
    </citation>
    <scope>NUCLEOTIDE SEQUENCE</scope>
</reference>
<keyword evidence="4" id="KW-1185">Reference proteome</keyword>
<dbReference type="GO" id="GO:0016020">
    <property type="term" value="C:membrane"/>
    <property type="evidence" value="ECO:0007669"/>
    <property type="project" value="InterPro"/>
</dbReference>
<feature type="transmembrane region" description="Helical" evidence="1">
    <location>
        <begin position="123"/>
        <end position="144"/>
    </location>
</feature>
<evidence type="ECO:0000256" key="1">
    <source>
        <dbReference type="SAM" id="Phobius"/>
    </source>
</evidence>
<keyword evidence="1" id="KW-1133">Transmembrane helix</keyword>
<evidence type="ECO:0000259" key="2">
    <source>
        <dbReference type="Pfam" id="PF00892"/>
    </source>
</evidence>
<dbReference type="Pfam" id="PF00892">
    <property type="entry name" value="EamA"/>
    <property type="match status" value="2"/>
</dbReference>
<feature type="transmembrane region" description="Helical" evidence="1">
    <location>
        <begin position="84"/>
        <end position="102"/>
    </location>
</feature>
<accession>A0A814Y409</accession>
<feature type="transmembrane region" description="Helical" evidence="1">
    <location>
        <begin position="248"/>
        <end position="267"/>
    </location>
</feature>
<feature type="domain" description="EamA" evidence="2">
    <location>
        <begin position="58"/>
        <end position="190"/>
    </location>
</feature>
<protein>
    <recommendedName>
        <fullName evidence="2">EamA domain-containing protein</fullName>
    </recommendedName>
</protein>
<dbReference type="InterPro" id="IPR000620">
    <property type="entry name" value="EamA_dom"/>
</dbReference>
<keyword evidence="1" id="KW-0472">Membrane</keyword>